<organism evidence="10 11">
    <name type="scientific">Certhia brachydactyla</name>
    <name type="common">short-toed tree-creeper</name>
    <dbReference type="NCBI Taxonomy" id="73330"/>
    <lineage>
        <taxon>Eukaryota</taxon>
        <taxon>Metazoa</taxon>
        <taxon>Chordata</taxon>
        <taxon>Craniata</taxon>
        <taxon>Vertebrata</taxon>
        <taxon>Euteleostomi</taxon>
        <taxon>Archelosauria</taxon>
        <taxon>Archosauria</taxon>
        <taxon>Dinosauria</taxon>
        <taxon>Saurischia</taxon>
        <taxon>Theropoda</taxon>
        <taxon>Coelurosauria</taxon>
        <taxon>Aves</taxon>
        <taxon>Neognathae</taxon>
        <taxon>Neoaves</taxon>
        <taxon>Telluraves</taxon>
        <taxon>Australaves</taxon>
        <taxon>Passeriformes</taxon>
        <taxon>Certhiidae</taxon>
        <taxon>Certhiinae</taxon>
        <taxon>Certhia</taxon>
    </lineage>
</organism>
<comment type="function">
    <text evidence="7">Adapter protein which binds TBK1 and IKBKE playing a role in antiviral innate immunity. Activates serine/threonine-protein kinase TBK1 and facilitates its oligomerization. Enhances the phosphorylation of NF-kappa-B p65 subunit RELA by TBK1. Promotes TBK1-induced as well as TNF-alpha or PMA-induced activation of NF-kappa-B. Participates in IFNB promoter activation via TICAM1.</text>
</comment>
<dbReference type="OrthoDB" id="8744179at2759"/>
<feature type="non-terminal residue" evidence="10">
    <location>
        <position position="399"/>
    </location>
</feature>
<feature type="coiled-coil region" evidence="8">
    <location>
        <begin position="48"/>
        <end position="75"/>
    </location>
</feature>
<keyword evidence="5 8" id="KW-0175">Coiled coil</keyword>
<evidence type="ECO:0000256" key="5">
    <source>
        <dbReference type="ARBA" id="ARBA00023054"/>
    </source>
</evidence>
<dbReference type="Pfam" id="PF12845">
    <property type="entry name" value="TBD"/>
    <property type="match status" value="1"/>
</dbReference>
<reference evidence="10 11" key="1">
    <citation type="submission" date="2019-09" db="EMBL/GenBank/DDBJ databases">
        <title>Bird 10,000 Genomes (B10K) Project - Family phase.</title>
        <authorList>
            <person name="Zhang G."/>
        </authorList>
    </citation>
    <scope>NUCLEOTIDE SEQUENCE [LARGE SCALE GENOMIC DNA]</scope>
    <source>
        <strain evidence="10">B10K-DU-002-20</strain>
        <tissue evidence="10">Muscle</tissue>
    </source>
</reference>
<keyword evidence="2" id="KW-0963">Cytoplasm</keyword>
<dbReference type="AlphaFoldDB" id="A0A7L1W8S0"/>
<feature type="domain" description="Tbk1/Ikki binding" evidence="9">
    <location>
        <begin position="227"/>
        <end position="281"/>
    </location>
</feature>
<comment type="subcellular location">
    <subcellularLocation>
        <location evidence="1">Cytoplasm</location>
    </subcellularLocation>
</comment>
<evidence type="ECO:0000313" key="10">
    <source>
        <dbReference type="EMBL" id="NXO94029.1"/>
    </source>
</evidence>
<gene>
    <name evidence="10" type="primary">Azi2</name>
    <name evidence="10" type="ORF">CERBRA_R09917</name>
</gene>
<evidence type="ECO:0000259" key="9">
    <source>
        <dbReference type="Pfam" id="PF12845"/>
    </source>
</evidence>
<evidence type="ECO:0000256" key="2">
    <source>
        <dbReference type="ARBA" id="ARBA00022490"/>
    </source>
</evidence>
<feature type="coiled-coil region" evidence="8">
    <location>
        <begin position="111"/>
        <end position="204"/>
    </location>
</feature>
<sequence>MEELVEDDICILNHEKADNAHKRDSDIPVPLYTGDESVASHFALVTAYEDIKKRLKETEKENSFLKKKVRILEEKVVGSRLEEECSSVGREQVNKAYQAYREACIDRDRLKSKLEKTVKESAESLKNLNEQLQSKEVELLQLRTEVETQQVIKSLNCTQANWELEKLNSDLKVHSLEQDLEKLKEECNNLRKELQNYKQKAQEENPLRGDHLPSQDIQRYKLFYFHVQQTYWDLKREMSNLRIVTDKQAEILRKLKRNPPGAKKGNPCLCAACTAPVQCVDLNISKLNLTSGVVYKNLSQNDKALGNAVSPPLLRGAHVPSERVTLQAWTDERPVPADGKTFQEHHSYSKSSLEDNSWVFPSPPKPNENMFWEMKNNPTLLTCPADYLDQCNQNCLHKS</sequence>
<evidence type="ECO:0000256" key="3">
    <source>
        <dbReference type="ARBA" id="ARBA00022553"/>
    </source>
</evidence>
<evidence type="ECO:0000256" key="8">
    <source>
        <dbReference type="SAM" id="Coils"/>
    </source>
</evidence>
<dbReference type="PANTHER" id="PTHR14432">
    <property type="entry name" value="PROSAPIP2 PROTEIN/5-AZACYTIDINE INDUCED GENE 2"/>
    <property type="match status" value="1"/>
</dbReference>
<dbReference type="PANTHER" id="PTHR14432:SF6">
    <property type="entry name" value="5-AZACYTIDINE-INDUCED PROTEIN 2"/>
    <property type="match status" value="1"/>
</dbReference>
<evidence type="ECO:0000313" key="11">
    <source>
        <dbReference type="Proteomes" id="UP000536092"/>
    </source>
</evidence>
<keyword evidence="3" id="KW-0597">Phosphoprotein</keyword>
<evidence type="ECO:0000256" key="1">
    <source>
        <dbReference type="ARBA" id="ARBA00004496"/>
    </source>
</evidence>
<keyword evidence="4" id="KW-0832">Ubl conjugation</keyword>
<dbReference type="EMBL" id="VXBV01003479">
    <property type="protein sequence ID" value="NXO94029.1"/>
    <property type="molecule type" value="Genomic_DNA"/>
</dbReference>
<dbReference type="InterPro" id="IPR051891">
    <property type="entry name" value="TBK1-IKBKE_adapters"/>
</dbReference>
<feature type="non-terminal residue" evidence="10">
    <location>
        <position position="1"/>
    </location>
</feature>
<accession>A0A7L1W8S0</accession>
<dbReference type="InterPro" id="IPR024581">
    <property type="entry name" value="TBD"/>
</dbReference>
<comment type="caution">
    <text evidence="10">The sequence shown here is derived from an EMBL/GenBank/DDBJ whole genome shotgun (WGS) entry which is preliminary data.</text>
</comment>
<dbReference type="GO" id="GO:0005737">
    <property type="term" value="C:cytoplasm"/>
    <property type="evidence" value="ECO:0007669"/>
    <property type="project" value="UniProtKB-SubCell"/>
</dbReference>
<evidence type="ECO:0000256" key="7">
    <source>
        <dbReference type="ARBA" id="ARBA00045676"/>
    </source>
</evidence>
<name>A0A7L1W8S0_9PASS</name>
<evidence type="ECO:0000256" key="6">
    <source>
        <dbReference type="ARBA" id="ARBA00040858"/>
    </source>
</evidence>
<proteinExistence type="predicted"/>
<dbReference type="Proteomes" id="UP000536092">
    <property type="component" value="Unassembled WGS sequence"/>
</dbReference>
<protein>
    <recommendedName>
        <fullName evidence="6">5-azacytidine-induced protein 2</fullName>
    </recommendedName>
</protein>
<evidence type="ECO:0000256" key="4">
    <source>
        <dbReference type="ARBA" id="ARBA00022843"/>
    </source>
</evidence>
<keyword evidence="11" id="KW-1185">Reference proteome</keyword>